<organism evidence="2 3">
    <name type="scientific">Liparis tanakae</name>
    <name type="common">Tanaka's snailfish</name>
    <dbReference type="NCBI Taxonomy" id="230148"/>
    <lineage>
        <taxon>Eukaryota</taxon>
        <taxon>Metazoa</taxon>
        <taxon>Chordata</taxon>
        <taxon>Craniata</taxon>
        <taxon>Vertebrata</taxon>
        <taxon>Euteleostomi</taxon>
        <taxon>Actinopterygii</taxon>
        <taxon>Neopterygii</taxon>
        <taxon>Teleostei</taxon>
        <taxon>Neoteleostei</taxon>
        <taxon>Acanthomorphata</taxon>
        <taxon>Eupercaria</taxon>
        <taxon>Perciformes</taxon>
        <taxon>Cottioidei</taxon>
        <taxon>Cottales</taxon>
        <taxon>Liparidae</taxon>
        <taxon>Liparis</taxon>
    </lineage>
</organism>
<evidence type="ECO:0000313" key="3">
    <source>
        <dbReference type="Proteomes" id="UP000314294"/>
    </source>
</evidence>
<name>A0A4Z2HCR7_9TELE</name>
<reference evidence="2 3" key="1">
    <citation type="submission" date="2019-03" db="EMBL/GenBank/DDBJ databases">
        <title>First draft genome of Liparis tanakae, snailfish: a comprehensive survey of snailfish specific genes.</title>
        <authorList>
            <person name="Kim W."/>
            <person name="Song I."/>
            <person name="Jeong J.-H."/>
            <person name="Kim D."/>
            <person name="Kim S."/>
            <person name="Ryu S."/>
            <person name="Song J.Y."/>
            <person name="Lee S.K."/>
        </authorList>
    </citation>
    <scope>NUCLEOTIDE SEQUENCE [LARGE SCALE GENOMIC DNA]</scope>
    <source>
        <tissue evidence="2">Muscle</tissue>
    </source>
</reference>
<keyword evidence="3" id="KW-1185">Reference proteome</keyword>
<keyword evidence="1" id="KW-0812">Transmembrane</keyword>
<protein>
    <recommendedName>
        <fullName evidence="4">TNF family profile domain-containing protein</fullName>
    </recommendedName>
</protein>
<keyword evidence="1" id="KW-0472">Membrane</keyword>
<sequence length="236" mass="26220">MKHLDGLHSFPEAQDCHLMGHHNKQMDVESLRKSGRRRGSCLDACLVLSVMVLFVAVTAGAAGGVMVVMELRSKLERPSFVMEASKLSGDVPEHTYKMQNFVYLEAASSELRNSTVRWAPVHFAAHSSVGSNYVFDAEQHSLKAERAGTYFMYIDLNLTCTYRCSAGLLSVRVSDQLTCEVQLPEVADSTPVSRKCWTVSRLDGHKLLTQMTVPKEGLENWRLELSGSGFGMFLVD</sequence>
<dbReference type="AlphaFoldDB" id="A0A4Z2HCR7"/>
<accession>A0A4Z2HCR7</accession>
<dbReference type="EMBL" id="SRLO01000280">
    <property type="protein sequence ID" value="TNN63065.1"/>
    <property type="molecule type" value="Genomic_DNA"/>
</dbReference>
<dbReference type="Gene3D" id="2.60.120.40">
    <property type="match status" value="1"/>
</dbReference>
<dbReference type="OrthoDB" id="9899228at2759"/>
<gene>
    <name evidence="2" type="ORF">EYF80_026681</name>
</gene>
<evidence type="ECO:0000256" key="1">
    <source>
        <dbReference type="SAM" id="Phobius"/>
    </source>
</evidence>
<keyword evidence="1" id="KW-1133">Transmembrane helix</keyword>
<dbReference type="Proteomes" id="UP000314294">
    <property type="component" value="Unassembled WGS sequence"/>
</dbReference>
<proteinExistence type="predicted"/>
<evidence type="ECO:0000313" key="2">
    <source>
        <dbReference type="EMBL" id="TNN63065.1"/>
    </source>
</evidence>
<comment type="caution">
    <text evidence="2">The sequence shown here is derived from an EMBL/GenBank/DDBJ whole genome shotgun (WGS) entry which is preliminary data.</text>
</comment>
<evidence type="ECO:0008006" key="4">
    <source>
        <dbReference type="Google" id="ProtNLM"/>
    </source>
</evidence>
<feature type="transmembrane region" description="Helical" evidence="1">
    <location>
        <begin position="41"/>
        <end position="69"/>
    </location>
</feature>
<dbReference type="InterPro" id="IPR008983">
    <property type="entry name" value="Tumour_necrosis_fac-like_dom"/>
</dbReference>